<dbReference type="SUPFAM" id="SSF56176">
    <property type="entry name" value="FAD-binding/transporter-associated domain-like"/>
    <property type="match status" value="1"/>
</dbReference>
<evidence type="ECO:0000256" key="2">
    <source>
        <dbReference type="ARBA" id="ARBA00005466"/>
    </source>
</evidence>
<gene>
    <name evidence="8" type="ORF">DNG_04712</name>
</gene>
<keyword evidence="6" id="KW-0732">Signal</keyword>
<evidence type="ECO:0000256" key="3">
    <source>
        <dbReference type="ARBA" id="ARBA00022630"/>
    </source>
</evidence>
<feature type="chain" id="PRO_5042215990" evidence="6">
    <location>
        <begin position="29"/>
        <end position="478"/>
    </location>
</feature>
<feature type="signal peptide" evidence="6">
    <location>
        <begin position="1"/>
        <end position="28"/>
    </location>
</feature>
<dbReference type="PANTHER" id="PTHR42973:SF39">
    <property type="entry name" value="FAD-BINDING PCMH-TYPE DOMAIN-CONTAINING PROTEIN"/>
    <property type="match status" value="1"/>
</dbReference>
<comment type="similarity">
    <text evidence="2">Belongs to the oxygen-dependent FAD-linked oxidoreductase family.</text>
</comment>
<dbReference type="Pfam" id="PF08031">
    <property type="entry name" value="BBE"/>
    <property type="match status" value="1"/>
</dbReference>
<reference evidence="8" key="1">
    <citation type="submission" date="2018-03" db="EMBL/GenBank/DDBJ databases">
        <authorList>
            <person name="Guldener U."/>
        </authorList>
    </citation>
    <scope>NUCLEOTIDE SEQUENCE</scope>
</reference>
<evidence type="ECO:0000259" key="7">
    <source>
        <dbReference type="Pfam" id="PF08031"/>
    </source>
</evidence>
<evidence type="ECO:0000256" key="6">
    <source>
        <dbReference type="SAM" id="SignalP"/>
    </source>
</evidence>
<evidence type="ECO:0000313" key="8">
    <source>
        <dbReference type="EMBL" id="SPO02039.1"/>
    </source>
</evidence>
<keyword evidence="9" id="KW-1185">Reference proteome</keyword>
<dbReference type="GO" id="GO:0050660">
    <property type="term" value="F:flavin adenine dinucleotide binding"/>
    <property type="evidence" value="ECO:0007669"/>
    <property type="project" value="InterPro"/>
</dbReference>
<dbReference type="InterPro" id="IPR016167">
    <property type="entry name" value="FAD-bd_PCMH_sub1"/>
</dbReference>
<dbReference type="Gene3D" id="3.30.465.10">
    <property type="match status" value="1"/>
</dbReference>
<dbReference type="InterPro" id="IPR016169">
    <property type="entry name" value="FAD-bd_PCMH_sub2"/>
</dbReference>
<name>A0AAE8SV61_9PEZI</name>
<proteinExistence type="inferred from homology"/>
<dbReference type="Gene3D" id="3.40.462.20">
    <property type="match status" value="1"/>
</dbReference>
<keyword evidence="4" id="KW-0274">FAD</keyword>
<dbReference type="InterPro" id="IPR012951">
    <property type="entry name" value="BBE"/>
</dbReference>
<dbReference type="PANTHER" id="PTHR42973">
    <property type="entry name" value="BINDING OXIDOREDUCTASE, PUTATIVE (AFU_ORTHOLOGUE AFUA_1G17690)-RELATED"/>
    <property type="match status" value="1"/>
</dbReference>
<keyword evidence="3" id="KW-0285">Flavoprotein</keyword>
<evidence type="ECO:0000256" key="1">
    <source>
        <dbReference type="ARBA" id="ARBA00001974"/>
    </source>
</evidence>
<dbReference type="Gene3D" id="3.30.43.10">
    <property type="entry name" value="Uridine Diphospho-n-acetylenolpyruvylglucosamine Reductase, domain 2"/>
    <property type="match status" value="1"/>
</dbReference>
<protein>
    <submittedName>
        <fullName evidence="8">Related to reticuline oxidase berberine bridge enzyme</fullName>
    </submittedName>
</protein>
<feature type="domain" description="Berberine/berberine-like" evidence="7">
    <location>
        <begin position="425"/>
        <end position="469"/>
    </location>
</feature>
<dbReference type="AlphaFoldDB" id="A0AAE8SV61"/>
<sequence length="478" mass="52313">MHSPKLTSNGGLAPLLLPLLRLLPLAAASTLESCLESYSVPFNEQNTTAWDNDAAPFNTRLPYVPAAIAVPLTTAHIEDAIRCAVEFGVKVNPKSGGHSYASLGLGVLDTRVYVADEFSILASSVGIGGHVLHGGFGMSSFTHGLALDAITALTVTLANSTTVRATASDHPDLFWALRGAGSSMGVVSEFEFATFEPPEELTHFEVQLGWNDTESVVEGWLELQKWGEEEMPREMNMRFGVDGRGVRLDGLYHGGLEDAEEVVLPLVERLGGGLFTGNVTYDWLGQLKGYAAGEPINSTRPYRAHEKFYAKSLTTRALPRAAIESFTDYFFNNASTFLSDIGGGDFPGRVWWLLIDIQGGANSRISEIPAESSAYAHRDKLLLFQFYDRVFFGDYPEDEAEGYALLDGFVESVTSKLDEDDWGMYVNYADPRTEGVAEEVYYRQNVGRLREVKAAVDPTDVFYNPLGIKPAEVSKDDS</sequence>
<evidence type="ECO:0000256" key="5">
    <source>
        <dbReference type="ARBA" id="ARBA00023002"/>
    </source>
</evidence>
<comment type="cofactor">
    <cofactor evidence="1">
        <name>FAD</name>
        <dbReference type="ChEBI" id="CHEBI:57692"/>
    </cofactor>
</comment>
<evidence type="ECO:0000313" key="9">
    <source>
        <dbReference type="Proteomes" id="UP001187682"/>
    </source>
</evidence>
<evidence type="ECO:0000256" key="4">
    <source>
        <dbReference type="ARBA" id="ARBA00022827"/>
    </source>
</evidence>
<dbReference type="EMBL" id="ONZQ02000005">
    <property type="protein sequence ID" value="SPO02039.1"/>
    <property type="molecule type" value="Genomic_DNA"/>
</dbReference>
<comment type="caution">
    <text evidence="8">The sequence shown here is derived from an EMBL/GenBank/DDBJ whole genome shotgun (WGS) entry which is preliminary data.</text>
</comment>
<dbReference type="InterPro" id="IPR050416">
    <property type="entry name" value="FAD-linked_Oxidoreductase"/>
</dbReference>
<keyword evidence="5" id="KW-0560">Oxidoreductase</keyword>
<dbReference type="Proteomes" id="UP001187682">
    <property type="component" value="Unassembled WGS sequence"/>
</dbReference>
<accession>A0AAE8SV61</accession>
<dbReference type="InterPro" id="IPR036318">
    <property type="entry name" value="FAD-bd_PCMH-like_sf"/>
</dbReference>
<dbReference type="GO" id="GO:0016491">
    <property type="term" value="F:oxidoreductase activity"/>
    <property type="evidence" value="ECO:0007669"/>
    <property type="project" value="UniProtKB-KW"/>
</dbReference>
<organism evidence="8 9">
    <name type="scientific">Cephalotrichum gorgonifer</name>
    <dbReference type="NCBI Taxonomy" id="2041049"/>
    <lineage>
        <taxon>Eukaryota</taxon>
        <taxon>Fungi</taxon>
        <taxon>Dikarya</taxon>
        <taxon>Ascomycota</taxon>
        <taxon>Pezizomycotina</taxon>
        <taxon>Sordariomycetes</taxon>
        <taxon>Hypocreomycetidae</taxon>
        <taxon>Microascales</taxon>
        <taxon>Microascaceae</taxon>
        <taxon>Cephalotrichum</taxon>
    </lineage>
</organism>